<sequence length="50" mass="5244">MDAPTADVSLASDAPVPEPETEADQGLEDLGIEDAVVRELARAPQPWGRG</sequence>
<proteinExistence type="predicted"/>
<evidence type="ECO:0000256" key="1">
    <source>
        <dbReference type="SAM" id="MobiDB-lite"/>
    </source>
</evidence>
<gene>
    <name evidence="2" type="ORF">JKG68_32825</name>
</gene>
<evidence type="ECO:0000313" key="2">
    <source>
        <dbReference type="EMBL" id="MBL0408641.1"/>
    </source>
</evidence>
<keyword evidence="3" id="KW-1185">Reference proteome</keyword>
<dbReference type="Proteomes" id="UP000605848">
    <property type="component" value="Unassembled WGS sequence"/>
</dbReference>
<reference evidence="2" key="1">
    <citation type="submission" date="2021-01" db="EMBL/GenBank/DDBJ databases">
        <title>Microvirga sp.</title>
        <authorList>
            <person name="Kim M.K."/>
        </authorList>
    </citation>
    <scope>NUCLEOTIDE SEQUENCE</scope>
    <source>
        <strain evidence="2">5420S-16</strain>
    </source>
</reference>
<feature type="compositionally biased region" description="Acidic residues" evidence="1">
    <location>
        <begin position="19"/>
        <end position="30"/>
    </location>
</feature>
<name>A0A936ZF15_9HYPH</name>
<comment type="caution">
    <text evidence="2">The sequence shown here is derived from an EMBL/GenBank/DDBJ whole genome shotgun (WGS) entry which is preliminary data.</text>
</comment>
<dbReference type="AlphaFoldDB" id="A0A936ZF15"/>
<feature type="region of interest" description="Disordered" evidence="1">
    <location>
        <begin position="1"/>
        <end position="30"/>
    </location>
</feature>
<protein>
    <submittedName>
        <fullName evidence="2">Uncharacterized protein</fullName>
    </submittedName>
</protein>
<evidence type="ECO:0000313" key="3">
    <source>
        <dbReference type="Proteomes" id="UP000605848"/>
    </source>
</evidence>
<dbReference type="RefSeq" id="WP_202066662.1">
    <property type="nucleotide sequence ID" value="NZ_JAEQMY010000360.1"/>
</dbReference>
<organism evidence="2 3">
    <name type="scientific">Microvirga aerilata</name>
    <dbReference type="NCBI Taxonomy" id="670292"/>
    <lineage>
        <taxon>Bacteria</taxon>
        <taxon>Pseudomonadati</taxon>
        <taxon>Pseudomonadota</taxon>
        <taxon>Alphaproteobacteria</taxon>
        <taxon>Hyphomicrobiales</taxon>
        <taxon>Methylobacteriaceae</taxon>
        <taxon>Microvirga</taxon>
    </lineage>
</organism>
<accession>A0A936ZF15</accession>
<dbReference type="EMBL" id="JAEQMY010000360">
    <property type="protein sequence ID" value="MBL0408641.1"/>
    <property type="molecule type" value="Genomic_DNA"/>
</dbReference>